<dbReference type="KEGG" id="pxi:J5O05_15980"/>
<dbReference type="PANTHER" id="PTHR40115:SF1">
    <property type="entry name" value="INNER MEMBRANE PROTEIN WITH PEPSY TM HELIX"/>
    <property type="match status" value="1"/>
</dbReference>
<keyword evidence="1" id="KW-1133">Transmembrane helix</keyword>
<keyword evidence="1" id="KW-0472">Membrane</keyword>
<feature type="transmembrane region" description="Helical" evidence="1">
    <location>
        <begin position="149"/>
        <end position="170"/>
    </location>
</feature>
<dbReference type="Pfam" id="PF16357">
    <property type="entry name" value="PepSY_TM_like_2"/>
    <property type="match status" value="1"/>
</dbReference>
<gene>
    <name evidence="2" type="ORF">J5O05_15980</name>
</gene>
<feature type="transmembrane region" description="Helical" evidence="1">
    <location>
        <begin position="23"/>
        <end position="45"/>
    </location>
</feature>
<evidence type="ECO:0000313" key="3">
    <source>
        <dbReference type="Proteomes" id="UP000664904"/>
    </source>
</evidence>
<protein>
    <submittedName>
        <fullName evidence="2">PepSY-associated TM helix domain-containing protein</fullName>
    </submittedName>
</protein>
<dbReference type="PANTHER" id="PTHR40115">
    <property type="entry name" value="INNER MEMBRANE PROTEIN WITH PEPSY TM HELIX"/>
    <property type="match status" value="1"/>
</dbReference>
<name>A0A975DGF9_9GAMM</name>
<dbReference type="Proteomes" id="UP000664904">
    <property type="component" value="Chromosome"/>
</dbReference>
<reference evidence="2" key="1">
    <citation type="submission" date="2021-03" db="EMBL/GenBank/DDBJ databases">
        <title>Complete Genome of Pseudoalteromonas xiamenensis STKMTI.2, a new potential marine bacterium producing anti-Vibrio compounds.</title>
        <authorList>
            <person name="Handayani D.P."/>
            <person name="Isnansetyo A."/>
            <person name="Istiqomah I."/>
            <person name="Jumina J."/>
        </authorList>
    </citation>
    <scope>NUCLEOTIDE SEQUENCE</scope>
    <source>
        <strain evidence="2">STKMTI.2</strain>
    </source>
</reference>
<feature type="transmembrane region" description="Helical" evidence="1">
    <location>
        <begin position="176"/>
        <end position="194"/>
    </location>
</feature>
<keyword evidence="3" id="KW-1185">Reference proteome</keyword>
<organism evidence="2 3">
    <name type="scientific">Pseudoalteromonas xiamenensis</name>
    <dbReference type="NCBI Taxonomy" id="882626"/>
    <lineage>
        <taxon>Bacteria</taxon>
        <taxon>Pseudomonadati</taxon>
        <taxon>Pseudomonadota</taxon>
        <taxon>Gammaproteobacteria</taxon>
        <taxon>Alteromonadales</taxon>
        <taxon>Pseudoalteromonadaceae</taxon>
        <taxon>Pseudoalteromonas</taxon>
    </lineage>
</organism>
<dbReference type="EMBL" id="CP072133">
    <property type="protein sequence ID" value="QTH71267.1"/>
    <property type="molecule type" value="Genomic_DNA"/>
</dbReference>
<keyword evidence="1" id="KW-0812">Transmembrane</keyword>
<evidence type="ECO:0000256" key="1">
    <source>
        <dbReference type="SAM" id="Phobius"/>
    </source>
</evidence>
<proteinExistence type="predicted"/>
<evidence type="ECO:0000313" key="2">
    <source>
        <dbReference type="EMBL" id="QTH71267.1"/>
    </source>
</evidence>
<accession>A0A975DGF9</accession>
<dbReference type="RefSeq" id="WP_208842908.1">
    <property type="nucleotide sequence ID" value="NZ_CP072133.1"/>
</dbReference>
<sequence>MKVKHAIWPVKANSQAVKLARSIHIYTAVLMLFVLCFFAITGITLNHANWVGEPVITKHTWTISSVEDTLNKANIQASVEAKTNFAFADATIEQDEGLWLIDAQLAGEQWQLEIDGETKEVVATHIDYGWMAKLNDWHKGRHTPKLWNWMLDVMAVIIVIFCLSGLWLLLPNKKKLLPVFLWGTAGTVLWLLTLL</sequence>
<dbReference type="InterPro" id="IPR032307">
    <property type="entry name" value="PepSY_TM-like_2"/>
</dbReference>
<dbReference type="AlphaFoldDB" id="A0A975DGF9"/>